<sequence>MLTISKALSSSQAQSYHKLEFTSDAQNYYKQGDTVKGEWQGKLAASLGLSGEVSPSEFHRLSEGMHPQTEEQMVKHRLAQEYTNEDGTTTKAVEHRAGWDATFSAPKSVSLTALVGGDERVRDAHRAAVATALDELERYTHARIGGNNPAEQTGKFIAAKFEHDTARPVDGYAAPQLHTHAVIFNVTERADGSTRALQERAFFESQQYATAVYQSALTYQLRNLGYEIEAGKSGAPEIKGYSREYLDASSPRSQQIKDQLEKTGHSGPEAAQIAAHSTRDRKQTLTPEEVLTAHKDMAADFGNQPQKVVAAARERAEQQELRQENSTQAKEAITFARESIFEREAVADERAILRDALRRGMGEATYGEIRSEFDRRREAGDFRSVQGEKYSSGRSFTTPETIAAERANVRHVLDGRNTVTPIMGAEQAREQANTRDFLNDSQRKAIEEILNSSDRIHGLQGLAGTGKTTTLEVIREGAEKNSYTVEGFAPSSKAAGQLREAGIDANTLQSFLARGENHPSANPEIKHLYLLDESSLASTRQMRAFLDKLNPDDRVLVIGDTRQHQGVDAGRPFQQMQEAGMQTSHLDKIMRQKDPELLKAVQHLANNETEKGIAMLAEQGRVSEITNGQERINAIAKDYATRPENTIIVSPDNKSRQQINEAVRGELLQQGTLADDGQKFSILAHRSDMTGADRTWAARYNVGEVLQYTTGSKAEGIERDSFATVRSVDARANTLTVELENGSSVTYDPRRLRGVNVFRETERVFATGDRIQFTAPNKDLGLANRDLGTVLGLEDEKMIVRLDGKAKRTVTFDAAEFRQFDHGYAVTSHSSQGLTAGRVIANIDTESSNSLINTRLAYVAISRASEDARIYTNNAETLGERLATDISKTAALDFRQPSSSEQTRLAVEAFRNNDPATATELLQQQGRIYEYANPDHRLAAVALDYAAQPDRAVIVVADPADRHELTQLIRDDLHAQGRLAESRSVSVLVEQEFGNPRLAANYSPGDEIHYKKGSPEEHGIIHNSTATVIAVDISKNLLTVETLSGEQASYNPALLKQQTGQSTVYRAEERDLAVGDRIQFTVPDRENRIHSGDLATVERIGEDNALSVRLDNGKDIELSPEKARHIEHGYSVETAKYVSADRVLITGESSQLAEQQVALTKLNPNIHDLAIYTSDRTNLLQRDNGIGKEPELSNVALSNDSSLSSGPEPSGPSIEQEGFGIGL</sequence>
<dbReference type="CDD" id="cd18809">
    <property type="entry name" value="SF1_C_RecD"/>
    <property type="match status" value="1"/>
</dbReference>
<dbReference type="RefSeq" id="WP_353070781.1">
    <property type="nucleotide sequence ID" value="NZ_CP132937.1"/>
</dbReference>
<reference evidence="3" key="2">
    <citation type="journal article" date="2024" name="Environ. Microbiol.">
        <title>Genome analysis and description of Tunturibacter gen. nov. expands the diversity of Terriglobia in tundra soils.</title>
        <authorList>
            <person name="Messyasz A."/>
            <person name="Mannisto M.K."/>
            <person name="Kerkhof L.J."/>
            <person name="Haggblom M.M."/>
        </authorList>
    </citation>
    <scope>NUCLEOTIDE SEQUENCE</scope>
    <source>
        <strain evidence="3">M8UP39</strain>
    </source>
</reference>
<evidence type="ECO:0000259" key="2">
    <source>
        <dbReference type="Pfam" id="PF08751"/>
    </source>
</evidence>
<dbReference type="Gene3D" id="3.40.50.300">
    <property type="entry name" value="P-loop containing nucleotide triphosphate hydrolases"/>
    <property type="match status" value="2"/>
</dbReference>
<dbReference type="InterPro" id="IPR027417">
    <property type="entry name" value="P-loop_NTPase"/>
</dbReference>
<dbReference type="NCBIfam" id="TIGR02686">
    <property type="entry name" value="relax_trwC"/>
    <property type="match status" value="1"/>
</dbReference>
<feature type="region of interest" description="Disordered" evidence="1">
    <location>
        <begin position="245"/>
        <end position="283"/>
    </location>
</feature>
<dbReference type="SUPFAM" id="SSF52540">
    <property type="entry name" value="P-loop containing nucleoside triphosphate hydrolases"/>
    <property type="match status" value="2"/>
</dbReference>
<dbReference type="NCBIfam" id="NF041492">
    <property type="entry name" value="MobF"/>
    <property type="match status" value="1"/>
</dbReference>
<dbReference type="SUPFAM" id="SSF55464">
    <property type="entry name" value="Origin of replication-binding domain, RBD-like"/>
    <property type="match status" value="1"/>
</dbReference>
<evidence type="ECO:0000313" key="3">
    <source>
        <dbReference type="EMBL" id="XCB20326.1"/>
    </source>
</evidence>
<proteinExistence type="predicted"/>
<feature type="domain" description="TrwC relaxase" evidence="2">
    <location>
        <begin position="11"/>
        <end position="300"/>
    </location>
</feature>
<feature type="compositionally biased region" description="Low complexity" evidence="1">
    <location>
        <begin position="1201"/>
        <end position="1223"/>
    </location>
</feature>
<dbReference type="CDD" id="cd17933">
    <property type="entry name" value="DEXSc_RecD-like"/>
    <property type="match status" value="1"/>
</dbReference>
<dbReference type="InterPro" id="IPR014059">
    <property type="entry name" value="TraI/TrwC_relax"/>
</dbReference>
<dbReference type="Gene3D" id="2.30.30.940">
    <property type="match status" value="1"/>
</dbReference>
<dbReference type="InterPro" id="IPR014862">
    <property type="entry name" value="TrwC"/>
</dbReference>
<accession>A0AAU7YVU4</accession>
<gene>
    <name evidence="3" type="primary">mobF</name>
    <name evidence="3" type="ORF">RBB81_00445</name>
</gene>
<organism evidence="3">
    <name type="scientific">Tunturiibacter gelidiferens</name>
    <dbReference type="NCBI Taxonomy" id="3069689"/>
    <lineage>
        <taxon>Bacteria</taxon>
        <taxon>Pseudomonadati</taxon>
        <taxon>Acidobacteriota</taxon>
        <taxon>Terriglobia</taxon>
        <taxon>Terriglobales</taxon>
        <taxon>Acidobacteriaceae</taxon>
        <taxon>Tunturiibacter</taxon>
    </lineage>
</organism>
<geneLocation type="plasmid" evidence="3">
    <name>unnamed</name>
</geneLocation>
<feature type="region of interest" description="Disordered" evidence="1">
    <location>
        <begin position="1185"/>
        <end position="1223"/>
    </location>
</feature>
<dbReference type="KEGG" id="tgi:RBB81_00445"/>
<keyword evidence="3" id="KW-0614">Plasmid</keyword>
<protein>
    <submittedName>
        <fullName evidence="3">MobF family relaxase</fullName>
    </submittedName>
</protein>
<dbReference type="AlphaFoldDB" id="A0AAU7YVU4"/>
<evidence type="ECO:0000256" key="1">
    <source>
        <dbReference type="SAM" id="MobiDB-lite"/>
    </source>
</evidence>
<dbReference type="Pfam" id="PF13604">
    <property type="entry name" value="AAA_30"/>
    <property type="match status" value="1"/>
</dbReference>
<dbReference type="Pfam" id="PF08751">
    <property type="entry name" value="TrwC"/>
    <property type="match status" value="1"/>
</dbReference>
<reference evidence="3" key="1">
    <citation type="submission" date="2023-08" db="EMBL/GenBank/DDBJ databases">
        <authorList>
            <person name="Messyasz A."/>
            <person name="Mannisto M.K."/>
            <person name="Kerkhof L.J."/>
            <person name="Haggblom M."/>
        </authorList>
    </citation>
    <scope>NUCLEOTIDE SEQUENCE</scope>
    <source>
        <strain evidence="3">M8UP39</strain>
        <plasmid evidence="3">unnamed</plasmid>
    </source>
</reference>
<name>A0AAU7YVU4_9BACT</name>
<dbReference type="EMBL" id="CP132937">
    <property type="protein sequence ID" value="XCB20326.1"/>
    <property type="molecule type" value="Genomic_DNA"/>
</dbReference>